<keyword evidence="3" id="KW-1185">Reference proteome</keyword>
<dbReference type="Gene3D" id="1.10.10.2910">
    <property type="match status" value="1"/>
</dbReference>
<evidence type="ECO:0000259" key="1">
    <source>
        <dbReference type="Pfam" id="PF06114"/>
    </source>
</evidence>
<evidence type="ECO:0000313" key="2">
    <source>
        <dbReference type="EMBL" id="MBY0758559.1"/>
    </source>
</evidence>
<feature type="domain" description="IrrE N-terminal-like" evidence="1">
    <location>
        <begin position="70"/>
        <end position="152"/>
    </location>
</feature>
<dbReference type="InterPro" id="IPR052345">
    <property type="entry name" value="Rad_response_metalloprotease"/>
</dbReference>
<dbReference type="Proteomes" id="UP000779049">
    <property type="component" value="Unassembled WGS sequence"/>
</dbReference>
<dbReference type="InterPro" id="IPR010359">
    <property type="entry name" value="IrrE_HExxH"/>
</dbReference>
<dbReference type="Pfam" id="PF06114">
    <property type="entry name" value="Peptidase_M78"/>
    <property type="match status" value="1"/>
</dbReference>
<name>A0ABS7L674_9FIRM</name>
<evidence type="ECO:0000313" key="3">
    <source>
        <dbReference type="Proteomes" id="UP000779049"/>
    </source>
</evidence>
<dbReference type="EMBL" id="VIRV01000005">
    <property type="protein sequence ID" value="MBY0758559.1"/>
    <property type="molecule type" value="Genomic_DNA"/>
</dbReference>
<organism evidence="2 3">
    <name type="scientific">Sellimonas caecigallum</name>
    <dbReference type="NCBI Taxonomy" id="2592333"/>
    <lineage>
        <taxon>Bacteria</taxon>
        <taxon>Bacillati</taxon>
        <taxon>Bacillota</taxon>
        <taxon>Clostridia</taxon>
        <taxon>Lachnospirales</taxon>
        <taxon>Lachnospiraceae</taxon>
        <taxon>Sellimonas</taxon>
    </lineage>
</organism>
<proteinExistence type="predicted"/>
<accession>A0ABS7L674</accession>
<reference evidence="2 3" key="1">
    <citation type="journal article" date="2020" name="New Microbes New Infect">
        <title>Sellimonas caecigallum sp. nov., description and genome sequence of a new member of the Sellimonas genus isolated from the cecum of feral chicken.</title>
        <authorList>
            <person name="Wongkuna S."/>
            <person name="Ghimire S."/>
            <person name="Antony L."/>
            <person name="Chankhamhaengdecha S."/>
            <person name="Janvilisri T."/>
            <person name="Scaria J."/>
        </authorList>
    </citation>
    <scope>NUCLEOTIDE SEQUENCE [LARGE SCALE GENOMIC DNA]</scope>
    <source>
        <strain evidence="2 3">SW451</strain>
    </source>
</reference>
<dbReference type="PANTHER" id="PTHR43236:SF2">
    <property type="entry name" value="BLL0069 PROTEIN"/>
    <property type="match status" value="1"/>
</dbReference>
<comment type="caution">
    <text evidence="2">The sequence shown here is derived from an EMBL/GenBank/DDBJ whole genome shotgun (WGS) entry which is preliminary data.</text>
</comment>
<gene>
    <name evidence="2" type="ORF">FLB61_05555</name>
</gene>
<sequence length="247" mass="29146">MSRGLIYLDYNKIVTATIEVFRKCDIHSFPIDCEALLKHYGYRLFSYKELRDRNPELYSLSLGYSEDAFRSGASKIVAYNSDRPRGRIRFSLMHELGHHVLGHTGLSNQNEKEANAFASHILAPRMAIHYSGCKNANDVARLFDMSFEAADNAFIDYRRWHRNVVIYKMSTVDKAMYAHFYNKEQKCFVWSIHRCDFCGRILYNSSEPRCTICVLPSIPKKTHIYYHDFDENDRILQRQHLKWLYDF</sequence>
<protein>
    <submittedName>
        <fullName evidence="2">ImmA/IrrE family metallo-endopeptidase</fullName>
    </submittedName>
</protein>
<dbReference type="PANTHER" id="PTHR43236">
    <property type="entry name" value="ANTITOXIN HIGA1"/>
    <property type="match status" value="1"/>
</dbReference>